<dbReference type="RefSeq" id="WP_073625288.1">
    <property type="nucleotide sequence ID" value="NZ_FRXO01000001.1"/>
</dbReference>
<dbReference type="OrthoDB" id="9810618at2"/>
<dbReference type="PANTHER" id="PTHR47062">
    <property type="match status" value="1"/>
</dbReference>
<accession>A0A1M7Z558</accession>
<dbReference type="Gene3D" id="2.60.40.790">
    <property type="match status" value="1"/>
</dbReference>
<keyword evidence="1" id="KW-0346">Stress response</keyword>
<organism evidence="5 6">
    <name type="scientific">Pseudoxanthobacter soli DSM 19599</name>
    <dbReference type="NCBI Taxonomy" id="1123029"/>
    <lineage>
        <taxon>Bacteria</taxon>
        <taxon>Pseudomonadati</taxon>
        <taxon>Pseudomonadota</taxon>
        <taxon>Alphaproteobacteria</taxon>
        <taxon>Hyphomicrobiales</taxon>
        <taxon>Segnochrobactraceae</taxon>
        <taxon>Pseudoxanthobacter</taxon>
    </lineage>
</organism>
<dbReference type="PANTHER" id="PTHR47062:SF1">
    <property type="entry name" value="SMALL HEAT SHOCK PROTEIN IBPA"/>
    <property type="match status" value="1"/>
</dbReference>
<evidence type="ECO:0000313" key="6">
    <source>
        <dbReference type="Proteomes" id="UP000186406"/>
    </source>
</evidence>
<proteinExistence type="inferred from homology"/>
<dbReference type="InterPro" id="IPR008978">
    <property type="entry name" value="HSP20-like_chaperone"/>
</dbReference>
<gene>
    <name evidence="5" type="ORF">SAMN02745172_00122</name>
</gene>
<dbReference type="Proteomes" id="UP000186406">
    <property type="component" value="Unassembled WGS sequence"/>
</dbReference>
<dbReference type="CDD" id="cd06470">
    <property type="entry name" value="ACD_IbpA-B_like"/>
    <property type="match status" value="1"/>
</dbReference>
<keyword evidence="6" id="KW-1185">Reference proteome</keyword>
<dbReference type="STRING" id="1123029.SAMN02745172_00122"/>
<dbReference type="Pfam" id="PF00011">
    <property type="entry name" value="HSP20"/>
    <property type="match status" value="1"/>
</dbReference>
<name>A0A1M7Z558_9HYPH</name>
<evidence type="ECO:0000256" key="3">
    <source>
        <dbReference type="RuleBase" id="RU003616"/>
    </source>
</evidence>
<evidence type="ECO:0000259" key="4">
    <source>
        <dbReference type="PROSITE" id="PS01031"/>
    </source>
</evidence>
<evidence type="ECO:0000256" key="2">
    <source>
        <dbReference type="PROSITE-ProRule" id="PRU00285"/>
    </source>
</evidence>
<comment type="similarity">
    <text evidence="2 3">Belongs to the small heat shock protein (HSP20) family.</text>
</comment>
<dbReference type="InterPro" id="IPR002068">
    <property type="entry name" value="A-crystallin/Hsp20_dom"/>
</dbReference>
<dbReference type="EMBL" id="FRXO01000001">
    <property type="protein sequence ID" value="SHO59952.1"/>
    <property type="molecule type" value="Genomic_DNA"/>
</dbReference>
<reference evidence="5 6" key="1">
    <citation type="submission" date="2016-12" db="EMBL/GenBank/DDBJ databases">
        <authorList>
            <person name="Song W.-J."/>
            <person name="Kurnit D.M."/>
        </authorList>
    </citation>
    <scope>NUCLEOTIDE SEQUENCE [LARGE SCALE GENOMIC DNA]</scope>
    <source>
        <strain evidence="5 6">DSM 19599</strain>
    </source>
</reference>
<feature type="domain" description="SHSP" evidence="4">
    <location>
        <begin position="30"/>
        <end position="142"/>
    </location>
</feature>
<sequence length="157" mass="17314">MRHFDLSPLYRSTVGFDRLFQAIDQFAGADNAAPAYPPYNIERTGDNAYRITMAIAGFSDKDLTIEVRENTLNVKGEKAEAAEEGRAVLYRGIASRAFERRFQLADYVVVKGASLENGLLHIDLAREIPEALKPRTIAISTPAANARQIETAVEQAA</sequence>
<dbReference type="InterPro" id="IPR037913">
    <property type="entry name" value="ACD_IbpA/B"/>
</dbReference>
<dbReference type="SUPFAM" id="SSF49764">
    <property type="entry name" value="HSP20-like chaperones"/>
    <property type="match status" value="1"/>
</dbReference>
<dbReference type="AlphaFoldDB" id="A0A1M7Z558"/>
<dbReference type="PROSITE" id="PS01031">
    <property type="entry name" value="SHSP"/>
    <property type="match status" value="1"/>
</dbReference>
<evidence type="ECO:0000256" key="1">
    <source>
        <dbReference type="ARBA" id="ARBA00023016"/>
    </source>
</evidence>
<protein>
    <submittedName>
        <fullName evidence="5">Molecular chaperone IbpA</fullName>
    </submittedName>
</protein>
<evidence type="ECO:0000313" key="5">
    <source>
        <dbReference type="EMBL" id="SHO59952.1"/>
    </source>
</evidence>